<organism evidence="11 12">
    <name type="scientific">Trichomonascus ciferrii</name>
    <dbReference type="NCBI Taxonomy" id="44093"/>
    <lineage>
        <taxon>Eukaryota</taxon>
        <taxon>Fungi</taxon>
        <taxon>Dikarya</taxon>
        <taxon>Ascomycota</taxon>
        <taxon>Saccharomycotina</taxon>
        <taxon>Dipodascomycetes</taxon>
        <taxon>Dipodascales</taxon>
        <taxon>Trichomonascaceae</taxon>
        <taxon>Trichomonascus</taxon>
        <taxon>Trichomonascus ciferrii complex</taxon>
    </lineage>
</organism>
<feature type="domain" description="Major facilitator superfamily (MFS) profile" evidence="10">
    <location>
        <begin position="16"/>
        <end position="464"/>
    </location>
</feature>
<feature type="transmembrane region" description="Helical" evidence="9">
    <location>
        <begin position="436"/>
        <end position="458"/>
    </location>
</feature>
<dbReference type="GO" id="GO:0016020">
    <property type="term" value="C:membrane"/>
    <property type="evidence" value="ECO:0007669"/>
    <property type="project" value="UniProtKB-SubCell"/>
</dbReference>
<gene>
    <name evidence="11" type="ORF">TRICI_000317</name>
</gene>
<evidence type="ECO:0000256" key="3">
    <source>
        <dbReference type="ARBA" id="ARBA00022448"/>
    </source>
</evidence>
<protein>
    <recommendedName>
        <fullName evidence="10">Major facilitator superfamily (MFS) profile domain-containing protein</fullName>
    </recommendedName>
</protein>
<dbReference type="VEuPathDB" id="FungiDB:TRICI_000317"/>
<dbReference type="InterPro" id="IPR020846">
    <property type="entry name" value="MFS_dom"/>
</dbReference>
<dbReference type="NCBIfam" id="TIGR00879">
    <property type="entry name" value="SP"/>
    <property type="match status" value="1"/>
</dbReference>
<evidence type="ECO:0000313" key="11">
    <source>
        <dbReference type="EMBL" id="KAA8917534.1"/>
    </source>
</evidence>
<feature type="transmembrane region" description="Helical" evidence="9">
    <location>
        <begin position="313"/>
        <end position="334"/>
    </location>
</feature>
<dbReference type="PRINTS" id="PR00171">
    <property type="entry name" value="SUGRTRNSPORT"/>
</dbReference>
<evidence type="ECO:0000256" key="5">
    <source>
        <dbReference type="ARBA" id="ARBA00022989"/>
    </source>
</evidence>
<keyword evidence="6 9" id="KW-0472">Membrane</keyword>
<dbReference type="PANTHER" id="PTHR48022">
    <property type="entry name" value="PLASTIDIC GLUCOSE TRANSPORTER 4"/>
    <property type="match status" value="1"/>
</dbReference>
<sequence>MFEVKYRGEALTMACVLLVTLPTFLCYGYNLSVAGALLTQQNFLDQFPQIDTTNTEGSQETYNSNIQGTVISLFPVGGIFGALISSAWGDVLGRRVFIFFSNLVTLIGAVLMATSFHLSQFIVARVVLGIGIGAISSTIPVWTSEIASTNSRGASTSLVGMFMPIGISLGFWVALGLSFVTESSVSWRFPLALQILFCIWPMITICMLPESPRWLLTKRREEEARDVLSKINDCDPHDDSINAEMSEILESLEIQNSASFKDMFTMGESRTMHRAALALFTMLAFQITGINAITFFANVIFEQYLKMGTVLSKVLSGCMSLLQVLSAGLASMVIDRFGRRPLFFFSGIGMSICMILMAGLTSDHENIAALKTAVFALFAINFIYSVGFAGCCFCYSAEISPIHLKSLVNGIAVSLNWIMNFVIAMVTPTAFSTIDYAYYIIWAVVNGGIILPVVFFFFPETKRRSLEEIDELFLQSQSFFDTVKIAKRMPHRYNADGLPNKEAVTDKDESTHVESKEVNES</sequence>
<proteinExistence type="inferred from homology"/>
<feature type="transmembrane region" description="Helical" evidence="9">
    <location>
        <begin position="66"/>
        <end position="84"/>
    </location>
</feature>
<dbReference type="SUPFAM" id="SSF103473">
    <property type="entry name" value="MFS general substrate transporter"/>
    <property type="match status" value="1"/>
</dbReference>
<feature type="transmembrane region" description="Helical" evidence="9">
    <location>
        <begin position="187"/>
        <end position="209"/>
    </location>
</feature>
<comment type="similarity">
    <text evidence="2 7">Belongs to the major facilitator superfamily. Sugar transporter (TC 2.A.1.1) family.</text>
</comment>
<keyword evidence="4 9" id="KW-0812">Transmembrane</keyword>
<feature type="transmembrane region" description="Helical" evidence="9">
    <location>
        <begin position="341"/>
        <end position="361"/>
    </location>
</feature>
<dbReference type="PROSITE" id="PS50850">
    <property type="entry name" value="MFS"/>
    <property type="match status" value="1"/>
</dbReference>
<keyword evidence="3 7" id="KW-0813">Transport</keyword>
<feature type="transmembrane region" description="Helical" evidence="9">
    <location>
        <begin position="122"/>
        <end position="142"/>
    </location>
</feature>
<evidence type="ECO:0000256" key="2">
    <source>
        <dbReference type="ARBA" id="ARBA00010992"/>
    </source>
</evidence>
<dbReference type="InterPro" id="IPR036259">
    <property type="entry name" value="MFS_trans_sf"/>
</dbReference>
<reference evidence="11" key="1">
    <citation type="journal article" date="2019" name="G3 (Bethesda)">
        <title>Genome Assemblies of Two Rare Opportunistic Yeast Pathogens: Diutina rugosa (syn. Candida rugosa) and Trichomonascus ciferrii (syn. Candida ciferrii).</title>
        <authorList>
            <person name="Mixao V."/>
            <person name="Saus E."/>
            <person name="Hansen A.P."/>
            <person name="Lass-Florl C."/>
            <person name="Gabaldon T."/>
        </authorList>
    </citation>
    <scope>NUCLEOTIDE SEQUENCE</scope>
    <source>
        <strain evidence="11">CBS 4856</strain>
    </source>
</reference>
<evidence type="ECO:0000259" key="10">
    <source>
        <dbReference type="PROSITE" id="PS50850"/>
    </source>
</evidence>
<feature type="transmembrane region" description="Helical" evidence="9">
    <location>
        <begin position="373"/>
        <end position="395"/>
    </location>
</feature>
<evidence type="ECO:0000256" key="1">
    <source>
        <dbReference type="ARBA" id="ARBA00004141"/>
    </source>
</evidence>
<evidence type="ECO:0000256" key="8">
    <source>
        <dbReference type="SAM" id="MobiDB-lite"/>
    </source>
</evidence>
<feature type="transmembrane region" description="Helical" evidence="9">
    <location>
        <begin position="407"/>
        <end position="430"/>
    </location>
</feature>
<evidence type="ECO:0000256" key="4">
    <source>
        <dbReference type="ARBA" id="ARBA00022692"/>
    </source>
</evidence>
<dbReference type="EMBL" id="SWFS01000028">
    <property type="protein sequence ID" value="KAA8917534.1"/>
    <property type="molecule type" value="Genomic_DNA"/>
</dbReference>
<dbReference type="InterPro" id="IPR005829">
    <property type="entry name" value="Sugar_transporter_CS"/>
</dbReference>
<comment type="subcellular location">
    <subcellularLocation>
        <location evidence="1">Membrane</location>
        <topology evidence="1">Multi-pass membrane protein</topology>
    </subcellularLocation>
</comment>
<dbReference type="PANTHER" id="PTHR48022:SF45">
    <property type="entry name" value="MAJOR FACILITATOR SUPERFAMILY (MFS) PROFILE DOMAIN-CONTAINING PROTEIN-RELATED"/>
    <property type="match status" value="1"/>
</dbReference>
<dbReference type="AlphaFoldDB" id="A0A642VDS7"/>
<accession>A0A642VDS7</accession>
<dbReference type="OrthoDB" id="6133115at2759"/>
<feature type="transmembrane region" description="Helical" evidence="9">
    <location>
        <begin position="276"/>
        <end position="301"/>
    </location>
</feature>
<feature type="compositionally biased region" description="Basic and acidic residues" evidence="8">
    <location>
        <begin position="503"/>
        <end position="521"/>
    </location>
</feature>
<keyword evidence="12" id="KW-1185">Reference proteome</keyword>
<feature type="transmembrane region" description="Helical" evidence="9">
    <location>
        <begin position="96"/>
        <end position="116"/>
    </location>
</feature>
<dbReference type="Gene3D" id="1.20.1250.20">
    <property type="entry name" value="MFS general substrate transporter like domains"/>
    <property type="match status" value="1"/>
</dbReference>
<evidence type="ECO:0000256" key="7">
    <source>
        <dbReference type="RuleBase" id="RU003346"/>
    </source>
</evidence>
<feature type="region of interest" description="Disordered" evidence="8">
    <location>
        <begin position="498"/>
        <end position="521"/>
    </location>
</feature>
<dbReference type="PROSITE" id="PS00216">
    <property type="entry name" value="SUGAR_TRANSPORT_1"/>
    <property type="match status" value="1"/>
</dbReference>
<dbReference type="Pfam" id="PF00083">
    <property type="entry name" value="Sugar_tr"/>
    <property type="match status" value="1"/>
</dbReference>
<dbReference type="InterPro" id="IPR003663">
    <property type="entry name" value="Sugar/inositol_transpt"/>
</dbReference>
<comment type="caution">
    <text evidence="11">The sequence shown here is derived from an EMBL/GenBank/DDBJ whole genome shotgun (WGS) entry which is preliminary data.</text>
</comment>
<name>A0A642VDS7_9ASCO</name>
<dbReference type="Proteomes" id="UP000761534">
    <property type="component" value="Unassembled WGS sequence"/>
</dbReference>
<dbReference type="GO" id="GO:0005351">
    <property type="term" value="F:carbohydrate:proton symporter activity"/>
    <property type="evidence" value="ECO:0007669"/>
    <property type="project" value="TreeGrafter"/>
</dbReference>
<feature type="transmembrane region" description="Helical" evidence="9">
    <location>
        <begin position="154"/>
        <end position="175"/>
    </location>
</feature>
<dbReference type="InterPro" id="IPR005828">
    <property type="entry name" value="MFS_sugar_transport-like"/>
</dbReference>
<keyword evidence="5 9" id="KW-1133">Transmembrane helix</keyword>
<evidence type="ECO:0000256" key="9">
    <source>
        <dbReference type="SAM" id="Phobius"/>
    </source>
</evidence>
<evidence type="ECO:0000256" key="6">
    <source>
        <dbReference type="ARBA" id="ARBA00023136"/>
    </source>
</evidence>
<evidence type="ECO:0000313" key="12">
    <source>
        <dbReference type="Proteomes" id="UP000761534"/>
    </source>
</evidence>
<dbReference type="InterPro" id="IPR050360">
    <property type="entry name" value="MFS_Sugar_Transporters"/>
</dbReference>